<feature type="region of interest" description="Disordered" evidence="1">
    <location>
        <begin position="28"/>
        <end position="57"/>
    </location>
</feature>
<keyword evidence="3" id="KW-1185">Reference proteome</keyword>
<feature type="compositionally biased region" description="Basic and acidic residues" evidence="1">
    <location>
        <begin position="41"/>
        <end position="52"/>
    </location>
</feature>
<evidence type="ECO:0000313" key="3">
    <source>
        <dbReference type="Proteomes" id="UP000267096"/>
    </source>
</evidence>
<evidence type="ECO:0000313" key="2">
    <source>
        <dbReference type="EMBL" id="VDK30259.1"/>
    </source>
</evidence>
<sequence>MANCSNAGSLAGSYAGSIASSYAGSDLDDGWESDDSWEVAQTDKGDSDESLHTARSVDQLNDRGSICDENKDIGKVKNNQLSNVCFSQSTSCSFLGKCCVGRQFPEKGQVLP</sequence>
<dbReference type="AlphaFoldDB" id="A0A3P6P1Y2"/>
<proteinExistence type="predicted"/>
<evidence type="ECO:0000256" key="1">
    <source>
        <dbReference type="SAM" id="MobiDB-lite"/>
    </source>
</evidence>
<gene>
    <name evidence="2" type="ORF">ASIM_LOCUS7876</name>
</gene>
<organism evidence="2 3">
    <name type="scientific">Anisakis simplex</name>
    <name type="common">Herring worm</name>
    <dbReference type="NCBI Taxonomy" id="6269"/>
    <lineage>
        <taxon>Eukaryota</taxon>
        <taxon>Metazoa</taxon>
        <taxon>Ecdysozoa</taxon>
        <taxon>Nematoda</taxon>
        <taxon>Chromadorea</taxon>
        <taxon>Rhabditida</taxon>
        <taxon>Spirurina</taxon>
        <taxon>Ascaridomorpha</taxon>
        <taxon>Ascaridoidea</taxon>
        <taxon>Anisakidae</taxon>
        <taxon>Anisakis</taxon>
        <taxon>Anisakis simplex complex</taxon>
    </lineage>
</organism>
<accession>A0A3P6P1Y2</accession>
<dbReference type="Proteomes" id="UP000267096">
    <property type="component" value="Unassembled WGS sequence"/>
</dbReference>
<feature type="compositionally biased region" description="Acidic residues" evidence="1">
    <location>
        <begin position="28"/>
        <end position="37"/>
    </location>
</feature>
<name>A0A3P6P1Y2_ANISI</name>
<protein>
    <submittedName>
        <fullName evidence="2">Uncharacterized protein</fullName>
    </submittedName>
</protein>
<dbReference type="EMBL" id="UYRR01020000">
    <property type="protein sequence ID" value="VDK30259.1"/>
    <property type="molecule type" value="Genomic_DNA"/>
</dbReference>
<reference evidence="2 3" key="1">
    <citation type="submission" date="2018-11" db="EMBL/GenBank/DDBJ databases">
        <authorList>
            <consortium name="Pathogen Informatics"/>
        </authorList>
    </citation>
    <scope>NUCLEOTIDE SEQUENCE [LARGE SCALE GENOMIC DNA]</scope>
</reference>